<dbReference type="RefSeq" id="WP_200241235.1">
    <property type="nucleotide sequence ID" value="NZ_NRRV01000071.1"/>
</dbReference>
<dbReference type="SUPFAM" id="SSF53218">
    <property type="entry name" value="Molybdenum cofactor biosynthesis proteins"/>
    <property type="match status" value="1"/>
</dbReference>
<evidence type="ECO:0000313" key="2">
    <source>
        <dbReference type="EMBL" id="MBK1633183.1"/>
    </source>
</evidence>
<dbReference type="Pfam" id="PF00994">
    <property type="entry name" value="MoCF_biosynth"/>
    <property type="match status" value="1"/>
</dbReference>
<reference evidence="2 3" key="1">
    <citation type="journal article" date="2020" name="Microorganisms">
        <title>Osmotic Adaptation and Compatible Solute Biosynthesis of Phototrophic Bacteria as Revealed from Genome Analyses.</title>
        <authorList>
            <person name="Imhoff J.F."/>
            <person name="Rahn T."/>
            <person name="Kunzel S."/>
            <person name="Keller A."/>
            <person name="Neulinger S.C."/>
        </authorList>
    </citation>
    <scope>NUCLEOTIDE SEQUENCE [LARGE SCALE GENOMIC DNA]</scope>
    <source>
        <strain evidence="2 3">DSM 6210</strain>
    </source>
</reference>
<keyword evidence="3" id="KW-1185">Reference proteome</keyword>
<gene>
    <name evidence="2" type="ORF">CKO31_20995</name>
</gene>
<evidence type="ECO:0000259" key="1">
    <source>
        <dbReference type="SMART" id="SM00852"/>
    </source>
</evidence>
<protein>
    <submittedName>
        <fullName evidence="2">Competence/damage-inducible protein A</fullName>
    </submittedName>
</protein>
<dbReference type="Proteomes" id="UP000748752">
    <property type="component" value="Unassembled WGS sequence"/>
</dbReference>
<name>A0ABS1CML2_9GAMM</name>
<comment type="caution">
    <text evidence="2">The sequence shown here is derived from an EMBL/GenBank/DDBJ whole genome shotgun (WGS) entry which is preliminary data.</text>
</comment>
<proteinExistence type="predicted"/>
<dbReference type="Gene3D" id="3.40.980.10">
    <property type="entry name" value="MoaB/Mog-like domain"/>
    <property type="match status" value="1"/>
</dbReference>
<feature type="domain" description="MoaB/Mog" evidence="1">
    <location>
        <begin position="12"/>
        <end position="172"/>
    </location>
</feature>
<dbReference type="InterPro" id="IPR001453">
    <property type="entry name" value="MoaB/Mog_dom"/>
</dbReference>
<dbReference type="EMBL" id="NRRV01000071">
    <property type="protein sequence ID" value="MBK1633183.1"/>
    <property type="molecule type" value="Genomic_DNA"/>
</dbReference>
<dbReference type="SMART" id="SM00852">
    <property type="entry name" value="MoCF_biosynth"/>
    <property type="match status" value="1"/>
</dbReference>
<dbReference type="PANTHER" id="PTHR13939:SF0">
    <property type="entry name" value="NMN AMIDOHYDROLASE-LIKE PROTEIN YFAY"/>
    <property type="match status" value="1"/>
</dbReference>
<accession>A0ABS1CML2</accession>
<sequence>MSDTAQAGRRFGLIVIGDEILTGQRGDKHLPAFKDMLAARGHGLAWCWILPDEPELLTRQLAASMAQGLSVFCCGGIGATPDDHTRACAAAAAGVGLERHPQALTLIEERFGAEAHPHRVLMADLPAGAQLIPNPVNQIPGFMLREHWFLPGFPRMAWPMAAWVLETQYPAATPPHEAALAVHDAPESRLIPLMRRLDGAFPGLKHFSLPHIGDDPQDRYVLLGFRGHGDLAAAMAALRDALDAEGIAYGPPPETK</sequence>
<dbReference type="InterPro" id="IPR036425">
    <property type="entry name" value="MoaB/Mog-like_dom_sf"/>
</dbReference>
<evidence type="ECO:0000313" key="3">
    <source>
        <dbReference type="Proteomes" id="UP000748752"/>
    </source>
</evidence>
<dbReference type="InterPro" id="IPR050101">
    <property type="entry name" value="CinA"/>
</dbReference>
<organism evidence="2 3">
    <name type="scientific">Thiohalocapsa halophila</name>
    <dbReference type="NCBI Taxonomy" id="69359"/>
    <lineage>
        <taxon>Bacteria</taxon>
        <taxon>Pseudomonadati</taxon>
        <taxon>Pseudomonadota</taxon>
        <taxon>Gammaproteobacteria</taxon>
        <taxon>Chromatiales</taxon>
        <taxon>Chromatiaceae</taxon>
        <taxon>Thiohalocapsa</taxon>
    </lineage>
</organism>
<dbReference type="PANTHER" id="PTHR13939">
    <property type="entry name" value="NICOTINAMIDE-NUCLEOTIDE AMIDOHYDROLASE PNCC"/>
    <property type="match status" value="1"/>
</dbReference>